<keyword evidence="3" id="KW-1133">Transmembrane helix</keyword>
<dbReference type="SMART" id="SM01254">
    <property type="entry name" value="KLRAQ"/>
    <property type="match status" value="1"/>
</dbReference>
<comment type="caution">
    <text evidence="5">The sequence shown here is derived from an EMBL/GenBank/DDBJ whole genome shotgun (WGS) entry which is preliminary data.</text>
</comment>
<dbReference type="InterPro" id="IPR040024">
    <property type="entry name" value="PPP1R21"/>
</dbReference>
<dbReference type="OrthoDB" id="5920012at2759"/>
<dbReference type="Proteomes" id="UP000054653">
    <property type="component" value="Unassembled WGS sequence"/>
</dbReference>
<dbReference type="STRING" id="45882.A0A0V1CH09"/>
<evidence type="ECO:0000256" key="2">
    <source>
        <dbReference type="SAM" id="MobiDB-lite"/>
    </source>
</evidence>
<feature type="transmembrane region" description="Helical" evidence="3">
    <location>
        <begin position="35"/>
        <end position="59"/>
    </location>
</feature>
<evidence type="ECO:0000256" key="1">
    <source>
        <dbReference type="SAM" id="Coils"/>
    </source>
</evidence>
<gene>
    <name evidence="5" type="primary">PPP1R21</name>
    <name evidence="5" type="ORF">T03_9454</name>
</gene>
<organism evidence="5 6">
    <name type="scientific">Trichinella britovi</name>
    <name type="common">Parasitic roundworm</name>
    <dbReference type="NCBI Taxonomy" id="45882"/>
    <lineage>
        <taxon>Eukaryota</taxon>
        <taxon>Metazoa</taxon>
        <taxon>Ecdysozoa</taxon>
        <taxon>Nematoda</taxon>
        <taxon>Enoplea</taxon>
        <taxon>Dorylaimia</taxon>
        <taxon>Trichinellida</taxon>
        <taxon>Trichinellidae</taxon>
        <taxon>Trichinella</taxon>
    </lineage>
</organism>
<feature type="compositionally biased region" description="Low complexity" evidence="2">
    <location>
        <begin position="866"/>
        <end position="882"/>
    </location>
</feature>
<sequence length="1613" mass="181314">MSRLCMAVINEESNETYWDNATCSQLFKMPSQISLIMILTSLVVTIVIGISTTLVNFISCITIFKDIQSENDNAEMCNIYLTITFMIKGLGVIYTSVVTLLSYTRQRNPAISSVECFWQLFPIRLCNCILENIFFVVAAHWHTSVFTPTLLTTKISTMLNIMQPICVLVITAFVTYVRSLCVDDYMMPLCHMLSLVITQKQIRSLSQFPALVCFTFLIDLLIVYWIISSRHSNSQSNEQSTTMHTVPPKAKDPFYYIVFGTFGVYCFAVCFGELINNYSPTVDVAESPLWYNSFDVFFHLEGLASNRTSELFEHSLQLTSFNKIQSTFPIASDTVCHFVNLLLSFIVHFMHQTVTIYQPFSMQSGHQLWWTKTSDRKGRDQFVSSTPNTGAKSVEEIWGKVKFFTKCQAGTKVKTCSTERTPAAKEVTNNTRIPLTLPLPLFPKIYPKRKPCPLRLTMMMQKVPVGYPLQRRLSMTNELNQFVAACPTSEPQAGQIQLARRTSAVSEMSPMRHYKSKSLVNGIQAEWISSEQKYTPFRGGVDCKRNKGSSVDCHSLNLAKQRPHENNQDCGQNGGDQADDGGRTTPNSLAAAWRNSYTLHRSNVDLSGADLNPPASKSTSSNTQARRLPLSLPQQQAAYPAQFQAPMAAVAYDPNALPLPYAPTIPPWAAYGYTPTAQQWMMTMPACNGKSPTTTHFEQKIPQATIQPNNTNSAGKPQVKKMLRIISVIHMLLGSTISLLGILRKVFATHMATGVECLVGIYVLIVGIIALSGLKRQNNCLLLASFVMATLQCVFLLFPIFVATQSLNHFAGTALGSPMKETVDILMVVLSVLQLTAAGVFLAYACSLISTPLKQSSDDEEKSTKCEQQQKQQQSADQQTTANGVVSQPQNRGASSSDFRMKLQAIKRRDDFLSLSDNFGNSMKTLETVGKNLHKKQIKKSFHNINFIFNVKTKEANASVFRHDLSNCDIFLIMSTEVAAETLQGNYKRVAEEYMKLRAQLPILKQAVVDGEVKFSEVMQKLHAKDAQIFQLESELSSLKLNNSHLIKRIERLQNEFGNTVPRSGLLKIRASFRQKTNQAKSVTSDAWYLEQRTQVLEEELRCKLVENEQLHRKIHELEDVHEHELYGLSEKLNSIQRQAELYQNELAIVHETRLAATQKSVEQQKSIIVTELKEDGSNLASIFSNCSTSEKNGNSKADSENFPTALVEMYNALKDLASAHSDLFTCYESRSRFLAKNCNLSQELVTVCLKGRPICQRLLEVARLKAVEPPLNTEDPFRTNNQHSAILNECTADWCNDELRSANENVAERLDQYFDSAQQLLRLIVDDELASNSCFHTAVSLLQRLIESANLLQQSYSTKVEHEKNLQHLNSTSLGSNVKVLSSLDLIYDASQRMLSVLNSLKTLLVEKQAAIQDSGIEQREFTPAIELNNSRVTDKMALDLLSSDTPFLDSESDQMTFSEMSALRENMLEIQNENVCLKSENELLRTKLMLHSSTDRTEICNDYDLIRKSYQSQIDNLLASTHTAESKATYFHRECRNLISTLHALSAQKLALDDTVKAMKGQMAHLMDELETTRLGYEGQLSSLSEHMAQMNLRLTAQADEIEVLRRGKKK</sequence>
<feature type="region of interest" description="Disordered" evidence="2">
    <location>
        <begin position="856"/>
        <end position="897"/>
    </location>
</feature>
<keyword evidence="3" id="KW-0812">Transmembrane</keyword>
<dbReference type="PANTHER" id="PTHR21448:SF0">
    <property type="entry name" value="PROTEIN PHOSPHATASE 1 REGULATORY SUBUNIT 21"/>
    <property type="match status" value="1"/>
</dbReference>
<feature type="transmembrane region" description="Helical" evidence="3">
    <location>
        <begin position="749"/>
        <end position="774"/>
    </location>
</feature>
<evidence type="ECO:0000259" key="4">
    <source>
        <dbReference type="SMART" id="SM01254"/>
    </source>
</evidence>
<feature type="transmembrane region" description="Helical" evidence="3">
    <location>
        <begin position="722"/>
        <end position="743"/>
    </location>
</feature>
<feature type="transmembrane region" description="Helical" evidence="3">
    <location>
        <begin position="79"/>
        <end position="101"/>
    </location>
</feature>
<feature type="transmembrane region" description="Helical" evidence="3">
    <location>
        <begin position="254"/>
        <end position="275"/>
    </location>
</feature>
<dbReference type="InterPro" id="IPR019343">
    <property type="entry name" value="PPP1R21_N"/>
</dbReference>
<evidence type="ECO:0000313" key="5">
    <source>
        <dbReference type="EMBL" id="KRY47987.1"/>
    </source>
</evidence>
<proteinExistence type="predicted"/>
<dbReference type="InterPro" id="IPR049372">
    <property type="entry name" value="PPP1R21_C"/>
</dbReference>
<evidence type="ECO:0000313" key="6">
    <source>
        <dbReference type="Proteomes" id="UP000054653"/>
    </source>
</evidence>
<feature type="coiled-coil region" evidence="1">
    <location>
        <begin position="1462"/>
        <end position="1489"/>
    </location>
</feature>
<dbReference type="GO" id="GO:0016020">
    <property type="term" value="C:membrane"/>
    <property type="evidence" value="ECO:0007669"/>
    <property type="project" value="TreeGrafter"/>
</dbReference>
<name>A0A0V1CH09_TRIBR</name>
<dbReference type="EMBL" id="JYDI01000222">
    <property type="protein sequence ID" value="KRY47987.1"/>
    <property type="molecule type" value="Genomic_DNA"/>
</dbReference>
<keyword evidence="6" id="KW-1185">Reference proteome</keyword>
<feature type="transmembrane region" description="Helical" evidence="3">
    <location>
        <begin position="781"/>
        <end position="805"/>
    </location>
</feature>
<dbReference type="Pfam" id="PF10205">
    <property type="entry name" value="KLRAQ"/>
    <property type="match status" value="1"/>
</dbReference>
<dbReference type="PANTHER" id="PTHR21448">
    <property type="entry name" value="SMOOTH MUSCLE MYOSIN HEAVY CHAIN-RELATED"/>
    <property type="match status" value="1"/>
</dbReference>
<keyword evidence="3" id="KW-0472">Membrane</keyword>
<feature type="transmembrane region" description="Helical" evidence="3">
    <location>
        <begin position="208"/>
        <end position="227"/>
    </location>
</feature>
<accession>A0A0V1CH09</accession>
<evidence type="ECO:0000256" key="3">
    <source>
        <dbReference type="SAM" id="Phobius"/>
    </source>
</evidence>
<feature type="region of interest" description="Disordered" evidence="2">
    <location>
        <begin position="604"/>
        <end position="626"/>
    </location>
</feature>
<protein>
    <submittedName>
        <fullName evidence="5">Protein phosphatase 1 regulatory subunit 21</fullName>
    </submittedName>
</protein>
<feature type="compositionally biased region" description="Polar residues" evidence="2">
    <location>
        <begin position="883"/>
        <end position="897"/>
    </location>
</feature>
<dbReference type="Pfam" id="PF21636">
    <property type="entry name" value="PPP1R21_C"/>
    <property type="match status" value="1"/>
</dbReference>
<feature type="coiled-coil region" evidence="1">
    <location>
        <begin position="1126"/>
        <end position="1153"/>
    </location>
</feature>
<keyword evidence="1" id="KW-0175">Coiled coil</keyword>
<feature type="transmembrane region" description="Helical" evidence="3">
    <location>
        <begin position="161"/>
        <end position="177"/>
    </location>
</feature>
<feature type="domain" description="Protein phosphatase 1 regulatory subunit 21 N-terminal" evidence="4">
    <location>
        <begin position="988"/>
        <end position="1101"/>
    </location>
</feature>
<dbReference type="GO" id="GO:0005769">
    <property type="term" value="C:early endosome"/>
    <property type="evidence" value="ECO:0007669"/>
    <property type="project" value="TreeGrafter"/>
</dbReference>
<feature type="region of interest" description="Disordered" evidence="2">
    <location>
        <begin position="560"/>
        <end position="588"/>
    </location>
</feature>
<reference evidence="5 6" key="1">
    <citation type="submission" date="2015-01" db="EMBL/GenBank/DDBJ databases">
        <title>Evolution of Trichinella species and genotypes.</title>
        <authorList>
            <person name="Korhonen P.K."/>
            <person name="Edoardo P."/>
            <person name="Giuseppe L.R."/>
            <person name="Gasser R.B."/>
        </authorList>
    </citation>
    <scope>NUCLEOTIDE SEQUENCE [LARGE SCALE GENOMIC DNA]</scope>
    <source>
        <strain evidence="5">ISS120</strain>
    </source>
</reference>